<dbReference type="EMBL" id="MHJL01000017">
    <property type="protein sequence ID" value="OGY67756.1"/>
    <property type="molecule type" value="Genomic_DNA"/>
</dbReference>
<evidence type="ECO:0000313" key="2">
    <source>
        <dbReference type="Proteomes" id="UP000177690"/>
    </source>
</evidence>
<name>A0A1G1ZUE3_9BACT</name>
<gene>
    <name evidence="1" type="ORF">A3I24_03655</name>
</gene>
<dbReference type="Proteomes" id="UP000177690">
    <property type="component" value="Unassembled WGS sequence"/>
</dbReference>
<dbReference type="AlphaFoldDB" id="A0A1G1ZUE3"/>
<organism evidence="1 2">
    <name type="scientific">Candidatus Harrisonbacteria bacterium RIFCSPLOWO2_02_FULL_41_13b</name>
    <dbReference type="NCBI Taxonomy" id="1798409"/>
    <lineage>
        <taxon>Bacteria</taxon>
        <taxon>Candidatus Harrisoniibacteriota</taxon>
    </lineage>
</organism>
<sequence length="169" mass="19050">MKETGMLTPVLKKVGNFRLNEFDTLQASIQESLVFSKPGKQVRFFDLKMANQNDIIRLTSSSGSIFLLEVVEPQKLLLLVCGIASPYLYSNYKLSCSYLGECLALGSKIENGEDFLFRSFLAGNSGLHRVYRIKKIEILESHQKRLPTKQELSLFLHGLNGSRGRGEVF</sequence>
<dbReference type="STRING" id="1798409.A3I24_03655"/>
<proteinExistence type="predicted"/>
<comment type="caution">
    <text evidence="1">The sequence shown here is derived from an EMBL/GenBank/DDBJ whole genome shotgun (WGS) entry which is preliminary data.</text>
</comment>
<protein>
    <submittedName>
        <fullName evidence="1">Uncharacterized protein</fullName>
    </submittedName>
</protein>
<evidence type="ECO:0000313" key="1">
    <source>
        <dbReference type="EMBL" id="OGY67756.1"/>
    </source>
</evidence>
<accession>A0A1G1ZUE3</accession>
<reference evidence="1 2" key="1">
    <citation type="journal article" date="2016" name="Nat. Commun.">
        <title>Thousands of microbial genomes shed light on interconnected biogeochemical processes in an aquifer system.</title>
        <authorList>
            <person name="Anantharaman K."/>
            <person name="Brown C.T."/>
            <person name="Hug L.A."/>
            <person name="Sharon I."/>
            <person name="Castelle C.J."/>
            <person name="Probst A.J."/>
            <person name="Thomas B.C."/>
            <person name="Singh A."/>
            <person name="Wilkins M.J."/>
            <person name="Karaoz U."/>
            <person name="Brodie E.L."/>
            <person name="Williams K.H."/>
            <person name="Hubbard S.S."/>
            <person name="Banfield J.F."/>
        </authorList>
    </citation>
    <scope>NUCLEOTIDE SEQUENCE [LARGE SCALE GENOMIC DNA]</scope>
</reference>